<protein>
    <recommendedName>
        <fullName evidence="1">PD-(D/E)XK endonuclease-like domain-containing protein</fullName>
    </recommendedName>
</protein>
<comment type="caution">
    <text evidence="2">The sequence shown here is derived from an EMBL/GenBank/DDBJ whole genome shotgun (WGS) entry which is preliminary data.</text>
</comment>
<accession>A0A2M7VFB7</accession>
<dbReference type="EMBL" id="PFPO01000038">
    <property type="protein sequence ID" value="PIZ99280.1"/>
    <property type="molecule type" value="Genomic_DNA"/>
</dbReference>
<dbReference type="AlphaFoldDB" id="A0A2M7VFB7"/>
<evidence type="ECO:0000259" key="1">
    <source>
        <dbReference type="Pfam" id="PF12705"/>
    </source>
</evidence>
<proteinExistence type="predicted"/>
<dbReference type="Pfam" id="PF12705">
    <property type="entry name" value="PDDEXK_1"/>
    <property type="match status" value="1"/>
</dbReference>
<reference evidence="3" key="1">
    <citation type="submission" date="2017-09" db="EMBL/GenBank/DDBJ databases">
        <title>Depth-based differentiation of microbial function through sediment-hosted aquifers and enrichment of novel symbionts in the deep terrestrial subsurface.</title>
        <authorList>
            <person name="Probst A.J."/>
            <person name="Ladd B."/>
            <person name="Jarett J.K."/>
            <person name="Geller-Mcgrath D.E."/>
            <person name="Sieber C.M.K."/>
            <person name="Emerson J.B."/>
            <person name="Anantharaman K."/>
            <person name="Thomas B.C."/>
            <person name="Malmstrom R."/>
            <person name="Stieglmeier M."/>
            <person name="Klingl A."/>
            <person name="Woyke T."/>
            <person name="Ryan C.M."/>
            <person name="Banfield J.F."/>
        </authorList>
    </citation>
    <scope>NUCLEOTIDE SEQUENCE [LARGE SCALE GENOMIC DNA]</scope>
</reference>
<evidence type="ECO:0000313" key="2">
    <source>
        <dbReference type="EMBL" id="PIZ99280.1"/>
    </source>
</evidence>
<name>A0A2M7VFB7_9BACT</name>
<evidence type="ECO:0000313" key="3">
    <source>
        <dbReference type="Proteomes" id="UP000230405"/>
    </source>
</evidence>
<sequence length="213" mass="24729">RCFYLDLKLGIKRPSIPAFTLNSAVDILLKKEFDIHRAAGKPHPLMTKYQIDAVPLAHEKMDTWRYNFTGVQYYHEPTDFLVFGAVDDIWVNSKKELHVVDYKTTSTKEVITLTGGYKEAYKRQMEVYQWLLRKNDFVVSDLGYFVYCNGLKDKKAFDGKLEFDVQVISYQGNDSWVEKEIKKARKLLNGTQVPAPTKNCEYCNFASNWAQSK</sequence>
<feature type="domain" description="PD-(D/E)XK endonuclease-like" evidence="1">
    <location>
        <begin position="59"/>
        <end position="207"/>
    </location>
</feature>
<gene>
    <name evidence="2" type="ORF">COX77_02110</name>
</gene>
<dbReference type="Gene3D" id="3.90.320.10">
    <property type="match status" value="1"/>
</dbReference>
<feature type="non-terminal residue" evidence="2">
    <location>
        <position position="1"/>
    </location>
</feature>
<dbReference type="Proteomes" id="UP000230405">
    <property type="component" value="Unassembled WGS sequence"/>
</dbReference>
<dbReference type="InterPro" id="IPR011604">
    <property type="entry name" value="PDDEXK-like_dom_sf"/>
</dbReference>
<dbReference type="InterPro" id="IPR038726">
    <property type="entry name" value="PDDEXK_AddAB-type"/>
</dbReference>
<organism evidence="2 3">
    <name type="scientific">Candidatus Komeilibacteria bacterium CG_4_10_14_0_2_um_filter_37_10</name>
    <dbReference type="NCBI Taxonomy" id="1974470"/>
    <lineage>
        <taxon>Bacteria</taxon>
        <taxon>Candidatus Komeiliibacteriota</taxon>
    </lineage>
</organism>